<dbReference type="Gene3D" id="3.30.200.20">
    <property type="entry name" value="Phosphorylase Kinase, domain 1"/>
    <property type="match status" value="1"/>
</dbReference>
<evidence type="ECO:0008006" key="3">
    <source>
        <dbReference type="Google" id="ProtNLM"/>
    </source>
</evidence>
<gene>
    <name evidence="1" type="ORF">EDB92DRAFT_1858014</name>
</gene>
<evidence type="ECO:0000313" key="2">
    <source>
        <dbReference type="Proteomes" id="UP001201163"/>
    </source>
</evidence>
<dbReference type="AlphaFoldDB" id="A0AAD4LGL8"/>
<name>A0AAD4LGL8_9AGAM</name>
<reference evidence="1" key="1">
    <citation type="submission" date="2022-01" db="EMBL/GenBank/DDBJ databases">
        <title>Comparative genomics reveals a dynamic genome evolution in the ectomycorrhizal milk-cap (Lactarius) mushrooms.</title>
        <authorList>
            <consortium name="DOE Joint Genome Institute"/>
            <person name="Lebreton A."/>
            <person name="Tang N."/>
            <person name="Kuo A."/>
            <person name="LaButti K."/>
            <person name="Drula E."/>
            <person name="Barry K."/>
            <person name="Clum A."/>
            <person name="Lipzen A."/>
            <person name="Mousain D."/>
            <person name="Ng V."/>
            <person name="Wang R."/>
            <person name="Wang X."/>
            <person name="Dai Y."/>
            <person name="Henrissat B."/>
            <person name="Grigoriev I.V."/>
            <person name="Guerin-Laguette A."/>
            <person name="Yu F."/>
            <person name="Martin F.M."/>
        </authorList>
    </citation>
    <scope>NUCLEOTIDE SEQUENCE</scope>
    <source>
        <strain evidence="1">QP</strain>
    </source>
</reference>
<keyword evidence="2" id="KW-1185">Reference proteome</keyword>
<dbReference type="SUPFAM" id="SSF56112">
    <property type="entry name" value="Protein kinase-like (PK-like)"/>
    <property type="match status" value="1"/>
</dbReference>
<accession>A0AAD4LGL8</accession>
<dbReference type="InterPro" id="IPR011009">
    <property type="entry name" value="Kinase-like_dom_sf"/>
</dbReference>
<dbReference type="EMBL" id="JAKELL010000022">
    <property type="protein sequence ID" value="KAH8992458.1"/>
    <property type="molecule type" value="Genomic_DNA"/>
</dbReference>
<dbReference type="Proteomes" id="UP001201163">
    <property type="component" value="Unassembled WGS sequence"/>
</dbReference>
<proteinExistence type="predicted"/>
<comment type="caution">
    <text evidence="1">The sequence shown here is derived from an EMBL/GenBank/DDBJ whole genome shotgun (WGS) entry which is preliminary data.</text>
</comment>
<organism evidence="1 2">
    <name type="scientific">Lactarius akahatsu</name>
    <dbReference type="NCBI Taxonomy" id="416441"/>
    <lineage>
        <taxon>Eukaryota</taxon>
        <taxon>Fungi</taxon>
        <taxon>Dikarya</taxon>
        <taxon>Basidiomycota</taxon>
        <taxon>Agaricomycotina</taxon>
        <taxon>Agaricomycetes</taxon>
        <taxon>Russulales</taxon>
        <taxon>Russulaceae</taxon>
        <taxon>Lactarius</taxon>
    </lineage>
</organism>
<evidence type="ECO:0000313" key="1">
    <source>
        <dbReference type="EMBL" id="KAH8992458.1"/>
    </source>
</evidence>
<sequence>MSLSQNNNHRDIEFDLTTAEGVLAYLATTPFASASAKPLSGGSTNFIFRLQLNAPHEGLATNPNFSLPVSRQDFEVDALRGVRAWLPPDARVTVPVVHHFDSAMHAVIMDDAGPRAAPLKAALLAGHISTPRGAALGTALGRFLRDLHTRGRHTEAGRKLREELAANDFARNIYALITYGSLCTTLRTPGTADVQRSLPELGDEPLGVPEETLRVLEELAERRGAQIRDIRGDTLEEEGPTLVVDWEIARPGLAGNDKRAEAAGEVLKNFVHVYFAGDVGPEAEETRRVALGHFGVHLAVWTPRADWSPAMQRKRSLVMYGVKCLVEGADPDRIWTDEELVHRFMGLNVE</sequence>
<protein>
    <recommendedName>
        <fullName evidence="3">Aminoglycoside phosphotransferase domain-containing protein</fullName>
    </recommendedName>
</protein>